<keyword evidence="2" id="KW-1185">Reference proteome</keyword>
<dbReference type="Proteomes" id="UP001281761">
    <property type="component" value="Unassembled WGS sequence"/>
</dbReference>
<protein>
    <submittedName>
        <fullName evidence="1">Uncharacterized protein</fullName>
    </submittedName>
</protein>
<reference evidence="1 2" key="1">
    <citation type="journal article" date="2022" name="bioRxiv">
        <title>Genomics of Preaxostyla Flagellates Illuminates Evolutionary Transitions and the Path Towards Mitochondrial Loss.</title>
        <authorList>
            <person name="Novak L.V.F."/>
            <person name="Treitli S.C."/>
            <person name="Pyrih J."/>
            <person name="Halakuc P."/>
            <person name="Pipaliya S.V."/>
            <person name="Vacek V."/>
            <person name="Brzon O."/>
            <person name="Soukal P."/>
            <person name="Eme L."/>
            <person name="Dacks J.B."/>
            <person name="Karnkowska A."/>
            <person name="Elias M."/>
            <person name="Hampl V."/>
        </authorList>
    </citation>
    <scope>NUCLEOTIDE SEQUENCE [LARGE SCALE GENOMIC DNA]</scope>
    <source>
        <strain evidence="1">NAU3</strain>
        <tissue evidence="1">Gut</tissue>
    </source>
</reference>
<comment type="caution">
    <text evidence="1">The sequence shown here is derived from an EMBL/GenBank/DDBJ whole genome shotgun (WGS) entry which is preliminary data.</text>
</comment>
<name>A0ABQ9WSQ7_9EUKA</name>
<dbReference type="EMBL" id="JARBJD010000402">
    <property type="protein sequence ID" value="KAK2942532.1"/>
    <property type="molecule type" value="Genomic_DNA"/>
</dbReference>
<gene>
    <name evidence="1" type="ORF">BLNAU_22560</name>
</gene>
<evidence type="ECO:0000313" key="1">
    <source>
        <dbReference type="EMBL" id="KAK2942532.1"/>
    </source>
</evidence>
<accession>A0ABQ9WSQ7</accession>
<sequence>MTTFDRTINTSSGSTCPDCCPFLNWDEKKPESEDEQAVIFHSLVATVKFLSALDVSLEAKAMKYIKYIHSQLHSDSERFINSLGQTPDESLTNFAQSMVVLISTPNRAITTTMMKILKSLISFCSRKVRLALVKADLIPQLIASLKPLTLSFVEAVNIHVSLSIIIHNSLWLVTPFGLTELKIQDRDEQQAVHETVSTQVLIPSEKYISHLCVNRFSIIDWNQSKYFMELLAQLIRISPCYQPTMDFILHLPVVLTIPSYLSFIENDSLIWYFLWEMIDAQLEWNDQSGKVRQMWKTVHRMLRMEGIEGVVEQKLQNDQNEYDGRDIVFTTMNLNNLLGMNVPKPWNDWDSLSPVSLDGRHTLLLLRRQFLEK</sequence>
<evidence type="ECO:0000313" key="2">
    <source>
        <dbReference type="Proteomes" id="UP001281761"/>
    </source>
</evidence>
<proteinExistence type="predicted"/>
<organism evidence="1 2">
    <name type="scientific">Blattamonas nauphoetae</name>
    <dbReference type="NCBI Taxonomy" id="2049346"/>
    <lineage>
        <taxon>Eukaryota</taxon>
        <taxon>Metamonada</taxon>
        <taxon>Preaxostyla</taxon>
        <taxon>Oxymonadida</taxon>
        <taxon>Blattamonas</taxon>
    </lineage>
</organism>